<protein>
    <submittedName>
        <fullName evidence="2">Uncharacterized protein</fullName>
    </submittedName>
</protein>
<feature type="compositionally biased region" description="Polar residues" evidence="1">
    <location>
        <begin position="297"/>
        <end position="308"/>
    </location>
</feature>
<dbReference type="Gene3D" id="1.20.920.20">
    <property type="match status" value="1"/>
</dbReference>
<gene>
    <name evidence="2" type="ORF">FSP39_005809</name>
</gene>
<name>A0AA88Y3E5_PINIB</name>
<feature type="compositionally biased region" description="Polar residues" evidence="1">
    <location>
        <begin position="51"/>
        <end position="66"/>
    </location>
</feature>
<dbReference type="AlphaFoldDB" id="A0AA88Y3E5"/>
<dbReference type="EMBL" id="VSWD01000007">
    <property type="protein sequence ID" value="KAK3097041.1"/>
    <property type="molecule type" value="Genomic_DNA"/>
</dbReference>
<proteinExistence type="predicted"/>
<keyword evidence="3" id="KW-1185">Reference proteome</keyword>
<feature type="compositionally biased region" description="Basic and acidic residues" evidence="1">
    <location>
        <begin position="315"/>
        <end position="326"/>
    </location>
</feature>
<organism evidence="2 3">
    <name type="scientific">Pinctada imbricata</name>
    <name type="common">Atlantic pearl-oyster</name>
    <name type="synonym">Pinctada martensii</name>
    <dbReference type="NCBI Taxonomy" id="66713"/>
    <lineage>
        <taxon>Eukaryota</taxon>
        <taxon>Metazoa</taxon>
        <taxon>Spiralia</taxon>
        <taxon>Lophotrochozoa</taxon>
        <taxon>Mollusca</taxon>
        <taxon>Bivalvia</taxon>
        <taxon>Autobranchia</taxon>
        <taxon>Pteriomorphia</taxon>
        <taxon>Pterioida</taxon>
        <taxon>Pterioidea</taxon>
        <taxon>Pteriidae</taxon>
        <taxon>Pinctada</taxon>
    </lineage>
</organism>
<accession>A0AA88Y3E5</accession>
<dbReference type="Proteomes" id="UP001186944">
    <property type="component" value="Unassembled WGS sequence"/>
</dbReference>
<feature type="region of interest" description="Disordered" evidence="1">
    <location>
        <begin position="290"/>
        <end position="326"/>
    </location>
</feature>
<evidence type="ECO:0000256" key="1">
    <source>
        <dbReference type="SAM" id="MobiDB-lite"/>
    </source>
</evidence>
<feature type="compositionally biased region" description="Low complexity" evidence="1">
    <location>
        <begin position="1"/>
        <end position="16"/>
    </location>
</feature>
<reference evidence="2" key="1">
    <citation type="submission" date="2019-08" db="EMBL/GenBank/DDBJ databases">
        <title>The improved chromosome-level genome for the pearl oyster Pinctada fucata martensii using PacBio sequencing and Hi-C.</title>
        <authorList>
            <person name="Zheng Z."/>
        </authorList>
    </citation>
    <scope>NUCLEOTIDE SEQUENCE</scope>
    <source>
        <strain evidence="2">ZZ-2019</strain>
        <tissue evidence="2">Adductor muscle</tissue>
    </source>
</reference>
<evidence type="ECO:0000313" key="2">
    <source>
        <dbReference type="EMBL" id="KAK3097041.1"/>
    </source>
</evidence>
<evidence type="ECO:0000313" key="3">
    <source>
        <dbReference type="Proteomes" id="UP001186944"/>
    </source>
</evidence>
<comment type="caution">
    <text evidence="2">The sequence shown here is derived from an EMBL/GenBank/DDBJ whole genome shotgun (WGS) entry which is preliminary data.</text>
</comment>
<feature type="region of interest" description="Disordered" evidence="1">
    <location>
        <begin position="49"/>
        <end position="77"/>
    </location>
</feature>
<feature type="region of interest" description="Disordered" evidence="1">
    <location>
        <begin position="1"/>
        <end position="33"/>
    </location>
</feature>
<sequence>MGGACSSSSTDESATSKQKQNQRGGKQAGKGGTSQCLSVHEICKHPPLSFIIQQQRRSTRKGQSTPRDPVNEKGYKKRIRENLRQATKRSDIEELENAIHNFEKNKLEDNGDLADAKERLHFLNLRKDLRDAILRRHPGILDTAINNVECSDYRSELSQQLETAKRLREHLTELDCYRHDILEMDQSTISEIRSYHHPPDGVHEVMMGTYLLLGYDEDKLRDWVDVQCLLGRYGRESLIREIRNADTVNIDDMVCRHVAKLQSKTSPEKIREVSNGAATFYVWNEKMVNKATKDRQTQNQPSQATTPKGKQKQKGNTEKPRPKNQG</sequence>